<keyword evidence="4" id="KW-1185">Reference proteome</keyword>
<keyword evidence="2" id="KW-0812">Transmembrane</keyword>
<dbReference type="EMBL" id="BMAW01016188">
    <property type="protein sequence ID" value="GFT47831.1"/>
    <property type="molecule type" value="Genomic_DNA"/>
</dbReference>
<evidence type="ECO:0000313" key="4">
    <source>
        <dbReference type="Proteomes" id="UP000887013"/>
    </source>
</evidence>
<keyword evidence="2" id="KW-1133">Transmembrane helix</keyword>
<dbReference type="AlphaFoldDB" id="A0A8X6P513"/>
<sequence>MNTTHCKQRPSSAAGTISTQASETSFPSLDLCSNRPMSMYYTKSKGTRMEWSEQACSWREIDRAIFTFLYLVHFLAILMMMIGVFYLEERGAGNVLLSRLKFPESGGGGVMVYTGISVRAPISIIQKWSLTCL</sequence>
<feature type="transmembrane region" description="Helical" evidence="2">
    <location>
        <begin position="68"/>
        <end position="87"/>
    </location>
</feature>
<evidence type="ECO:0000313" key="3">
    <source>
        <dbReference type="EMBL" id="GFT47831.1"/>
    </source>
</evidence>
<name>A0A8X6P513_NEPPI</name>
<keyword evidence="2" id="KW-0472">Membrane</keyword>
<reference evidence="3" key="1">
    <citation type="submission" date="2020-08" db="EMBL/GenBank/DDBJ databases">
        <title>Multicomponent nature underlies the extraordinary mechanical properties of spider dragline silk.</title>
        <authorList>
            <person name="Kono N."/>
            <person name="Nakamura H."/>
            <person name="Mori M."/>
            <person name="Yoshida Y."/>
            <person name="Ohtoshi R."/>
            <person name="Malay A.D."/>
            <person name="Moran D.A.P."/>
            <person name="Tomita M."/>
            <person name="Numata K."/>
            <person name="Arakawa K."/>
        </authorList>
    </citation>
    <scope>NUCLEOTIDE SEQUENCE</scope>
</reference>
<evidence type="ECO:0000256" key="1">
    <source>
        <dbReference type="SAM" id="MobiDB-lite"/>
    </source>
</evidence>
<organism evidence="3 4">
    <name type="scientific">Nephila pilipes</name>
    <name type="common">Giant wood spider</name>
    <name type="synonym">Nephila maculata</name>
    <dbReference type="NCBI Taxonomy" id="299642"/>
    <lineage>
        <taxon>Eukaryota</taxon>
        <taxon>Metazoa</taxon>
        <taxon>Ecdysozoa</taxon>
        <taxon>Arthropoda</taxon>
        <taxon>Chelicerata</taxon>
        <taxon>Arachnida</taxon>
        <taxon>Araneae</taxon>
        <taxon>Araneomorphae</taxon>
        <taxon>Entelegynae</taxon>
        <taxon>Araneoidea</taxon>
        <taxon>Nephilidae</taxon>
        <taxon>Nephila</taxon>
    </lineage>
</organism>
<proteinExistence type="predicted"/>
<protein>
    <submittedName>
        <fullName evidence="3">Uncharacterized protein</fullName>
    </submittedName>
</protein>
<accession>A0A8X6P513</accession>
<evidence type="ECO:0000256" key="2">
    <source>
        <dbReference type="SAM" id="Phobius"/>
    </source>
</evidence>
<comment type="caution">
    <text evidence="3">The sequence shown here is derived from an EMBL/GenBank/DDBJ whole genome shotgun (WGS) entry which is preliminary data.</text>
</comment>
<dbReference type="Proteomes" id="UP000887013">
    <property type="component" value="Unassembled WGS sequence"/>
</dbReference>
<feature type="region of interest" description="Disordered" evidence="1">
    <location>
        <begin position="1"/>
        <end position="21"/>
    </location>
</feature>
<gene>
    <name evidence="3" type="ORF">NPIL_257431</name>
</gene>